<keyword evidence="3" id="KW-1185">Reference proteome</keyword>
<dbReference type="SUPFAM" id="SSF55298">
    <property type="entry name" value="YjgF-like"/>
    <property type="match status" value="1"/>
</dbReference>
<dbReference type="PANTHER" id="PTHR47328">
    <property type="match status" value="1"/>
</dbReference>
<dbReference type="PANTHER" id="PTHR47328:SF1">
    <property type="entry name" value="RUTC FAMILY PROTEIN YOAB"/>
    <property type="match status" value="1"/>
</dbReference>
<accession>A0ABU2CBG8</accession>
<dbReference type="InterPro" id="IPR019897">
    <property type="entry name" value="RidA_CS"/>
</dbReference>
<comment type="similarity">
    <text evidence="1">Belongs to the RutC family.</text>
</comment>
<proteinExistence type="inferred from homology"/>
<dbReference type="InterPro" id="IPR006175">
    <property type="entry name" value="YjgF/YER057c/UK114"/>
</dbReference>
<sequence length="118" mass="12448">MTIQRINPGNRLCDATIHNGVAYLAGQVPEDNSLPIAAQTQSVLDQIDSVLAQAGSDKSRILTATIYLAAMADFAAMNAVWDAWLGTAGIGPARATVEARLARPEIKVEIMVTAALKS</sequence>
<protein>
    <submittedName>
        <fullName evidence="2">Enamine deaminase RidA (YjgF/YER057c/UK114 family)</fullName>
    </submittedName>
</protein>
<name>A0ABU2CBG8_9BURK</name>
<dbReference type="CDD" id="cd06150">
    <property type="entry name" value="YjgF_YER057c_UK114_like_2"/>
    <property type="match status" value="1"/>
</dbReference>
<dbReference type="InterPro" id="IPR035709">
    <property type="entry name" value="YoaB-like"/>
</dbReference>
<dbReference type="EMBL" id="JAVDXT010000003">
    <property type="protein sequence ID" value="MDR7378682.1"/>
    <property type="molecule type" value="Genomic_DNA"/>
</dbReference>
<organism evidence="2 3">
    <name type="scientific">Rhodoferax ferrireducens</name>
    <dbReference type="NCBI Taxonomy" id="192843"/>
    <lineage>
        <taxon>Bacteria</taxon>
        <taxon>Pseudomonadati</taxon>
        <taxon>Pseudomonadota</taxon>
        <taxon>Betaproteobacteria</taxon>
        <taxon>Burkholderiales</taxon>
        <taxon>Comamonadaceae</taxon>
        <taxon>Rhodoferax</taxon>
    </lineage>
</organism>
<evidence type="ECO:0000256" key="1">
    <source>
        <dbReference type="ARBA" id="ARBA00010552"/>
    </source>
</evidence>
<dbReference type="Pfam" id="PF01042">
    <property type="entry name" value="Ribonuc_L-PSP"/>
    <property type="match status" value="1"/>
</dbReference>
<dbReference type="PROSITE" id="PS01094">
    <property type="entry name" value="UPF0076"/>
    <property type="match status" value="1"/>
</dbReference>
<evidence type="ECO:0000313" key="2">
    <source>
        <dbReference type="EMBL" id="MDR7378682.1"/>
    </source>
</evidence>
<dbReference type="Gene3D" id="3.30.1330.40">
    <property type="entry name" value="RutC-like"/>
    <property type="match status" value="1"/>
</dbReference>
<evidence type="ECO:0000313" key="3">
    <source>
        <dbReference type="Proteomes" id="UP001180487"/>
    </source>
</evidence>
<gene>
    <name evidence="2" type="ORF">J2X19_003376</name>
</gene>
<comment type="caution">
    <text evidence="2">The sequence shown here is derived from an EMBL/GenBank/DDBJ whole genome shotgun (WGS) entry which is preliminary data.</text>
</comment>
<dbReference type="RefSeq" id="WP_116607758.1">
    <property type="nucleotide sequence ID" value="NZ_JAVDXT010000003.1"/>
</dbReference>
<dbReference type="InterPro" id="IPR035959">
    <property type="entry name" value="RutC-like_sf"/>
</dbReference>
<dbReference type="Proteomes" id="UP001180487">
    <property type="component" value="Unassembled WGS sequence"/>
</dbReference>
<reference evidence="2 3" key="1">
    <citation type="submission" date="2023-07" db="EMBL/GenBank/DDBJ databases">
        <title>Sorghum-associated microbial communities from plants grown in Nebraska, USA.</title>
        <authorList>
            <person name="Schachtman D."/>
        </authorList>
    </citation>
    <scope>NUCLEOTIDE SEQUENCE [LARGE SCALE GENOMIC DNA]</scope>
    <source>
        <strain evidence="2 3">BE313</strain>
    </source>
</reference>